<gene>
    <name evidence="2" type="ORF">AB8S09_05730</name>
</gene>
<protein>
    <submittedName>
        <fullName evidence="2">YozE family protein</fullName>
    </submittedName>
</protein>
<evidence type="ECO:0000313" key="3">
    <source>
        <dbReference type="Proteomes" id="UP001565220"/>
    </source>
</evidence>
<proteinExistence type="predicted"/>
<name>A0ABV4DV83_9CLOT</name>
<sequence>MKHNFLTDDSPKGNLARDIKDDGFYFPKAGRHDKVKKYLICRNASDKCLKTFEECWKEYTECEKKILKTN</sequence>
<dbReference type="Pfam" id="PF06855">
    <property type="entry name" value="YozE_SAM_like"/>
    <property type="match status" value="1"/>
</dbReference>
<evidence type="ECO:0000313" key="2">
    <source>
        <dbReference type="EMBL" id="MEY8763151.1"/>
    </source>
</evidence>
<dbReference type="Gene3D" id="1.10.150.260">
    <property type="entry name" value="YozE SAM-like"/>
    <property type="match status" value="1"/>
</dbReference>
<keyword evidence="3" id="KW-1185">Reference proteome</keyword>
<dbReference type="EMBL" id="JBGFFE010000005">
    <property type="protein sequence ID" value="MEY8763151.1"/>
    <property type="molecule type" value="Genomic_DNA"/>
</dbReference>
<comment type="caution">
    <text evidence="2">The sequence shown here is derived from an EMBL/GenBank/DDBJ whole genome shotgun (WGS) entry which is preliminary data.</text>
</comment>
<dbReference type="Proteomes" id="UP001565220">
    <property type="component" value="Unassembled WGS sequence"/>
</dbReference>
<dbReference type="InterPro" id="IPR036806">
    <property type="entry name" value="YozE_SAM-like_sf"/>
</dbReference>
<evidence type="ECO:0000259" key="1">
    <source>
        <dbReference type="Pfam" id="PF06855"/>
    </source>
</evidence>
<dbReference type="InterPro" id="IPR023089">
    <property type="entry name" value="YozE_SAM-like"/>
</dbReference>
<dbReference type="SUPFAM" id="SSF140652">
    <property type="entry name" value="YozE-like"/>
    <property type="match status" value="1"/>
</dbReference>
<reference evidence="2 3" key="1">
    <citation type="submission" date="2024-08" db="EMBL/GenBank/DDBJ databases">
        <title>Clostridium lapicellarii sp. nov., and Clostridium renhuaiense sp. nov., two species isolated from the mud in a fermentation cellar used for producing sauce-flavour Chinese liquors.</title>
        <authorList>
            <person name="Yang F."/>
            <person name="Wang H."/>
            <person name="Chen L.Q."/>
            <person name="Zhou N."/>
            <person name="Lu J.J."/>
            <person name="Pu X.X."/>
            <person name="Wan B."/>
            <person name="Wang L."/>
            <person name="Liu S.J."/>
        </authorList>
    </citation>
    <scope>NUCLEOTIDE SEQUENCE [LARGE SCALE GENOMIC DNA]</scope>
    <source>
        <strain evidence="2 3">MT-113</strain>
    </source>
</reference>
<accession>A0ABV4DV83</accession>
<organism evidence="2 3">
    <name type="scientific">Clostridium lapidicellarium</name>
    <dbReference type="NCBI Taxonomy" id="3240931"/>
    <lineage>
        <taxon>Bacteria</taxon>
        <taxon>Bacillati</taxon>
        <taxon>Bacillota</taxon>
        <taxon>Clostridia</taxon>
        <taxon>Eubacteriales</taxon>
        <taxon>Clostridiaceae</taxon>
        <taxon>Clostridium</taxon>
    </lineage>
</organism>
<feature type="domain" description="YozE SAM-like" evidence="1">
    <location>
        <begin position="7"/>
        <end position="60"/>
    </location>
</feature>